<dbReference type="Pfam" id="PF24703">
    <property type="entry name" value="DUF7666"/>
    <property type="match status" value="1"/>
</dbReference>
<proteinExistence type="predicted"/>
<dbReference type="eggNOG" id="COG5164">
    <property type="taxonomic scope" value="Bacteria"/>
</dbReference>
<evidence type="ECO:0000259" key="1">
    <source>
        <dbReference type="Pfam" id="PF24703"/>
    </source>
</evidence>
<protein>
    <recommendedName>
        <fullName evidence="1">DUF7666 domain-containing protein</fullName>
    </recommendedName>
</protein>
<dbReference type="EMBL" id="JNGW01000096">
    <property type="protein sequence ID" value="KDR51740.1"/>
    <property type="molecule type" value="Genomic_DNA"/>
</dbReference>
<name>A0A069QG33_HOYLO</name>
<evidence type="ECO:0000313" key="3">
    <source>
        <dbReference type="Proteomes" id="UP000027442"/>
    </source>
</evidence>
<dbReference type="Proteomes" id="UP000027442">
    <property type="component" value="Unassembled WGS sequence"/>
</dbReference>
<dbReference type="HOGENOM" id="CLU_145758_0_0_10"/>
<organism evidence="2 3">
    <name type="scientific">Hoylesella loescheii DSM 19665 = JCM 12249 = ATCC 15930</name>
    <dbReference type="NCBI Taxonomy" id="1122985"/>
    <lineage>
        <taxon>Bacteria</taxon>
        <taxon>Pseudomonadati</taxon>
        <taxon>Bacteroidota</taxon>
        <taxon>Bacteroidia</taxon>
        <taxon>Bacteroidales</taxon>
        <taxon>Prevotellaceae</taxon>
        <taxon>Hoylesella</taxon>
    </lineage>
</organism>
<keyword evidence="3" id="KW-1185">Reference proteome</keyword>
<evidence type="ECO:0000313" key="2">
    <source>
        <dbReference type="EMBL" id="KDR51740.1"/>
    </source>
</evidence>
<feature type="domain" description="DUF7666" evidence="1">
    <location>
        <begin position="7"/>
        <end position="101"/>
    </location>
</feature>
<comment type="caution">
    <text evidence="2">The sequence shown here is derived from an EMBL/GenBank/DDBJ whole genome shotgun (WGS) entry which is preliminary data.</text>
</comment>
<sequence length="143" mass="15828">METENKIKAYKGFNNDMTCRGFQFEVGKEYEQKGKTKACNNGFHAWENPMDVFEHYLIEKDGHIARFCEVEQSGAIDREDDKVASSKISIKAEFKFADFVKLAVDFVLEKCKVGKGNSGDYAQLASSGYSAKLASSGGSAQLA</sequence>
<feature type="non-terminal residue" evidence="2">
    <location>
        <position position="143"/>
    </location>
</feature>
<gene>
    <name evidence="2" type="ORF">HMPREF1991_02253</name>
</gene>
<reference evidence="2 3" key="1">
    <citation type="submission" date="2013-08" db="EMBL/GenBank/DDBJ databases">
        <authorList>
            <person name="Weinstock G."/>
            <person name="Sodergren E."/>
            <person name="Wylie T."/>
            <person name="Fulton L."/>
            <person name="Fulton R."/>
            <person name="Fronick C."/>
            <person name="O'Laughlin M."/>
            <person name="Godfrey J."/>
            <person name="Miner T."/>
            <person name="Herter B."/>
            <person name="Appelbaum E."/>
            <person name="Cordes M."/>
            <person name="Lek S."/>
            <person name="Wollam A."/>
            <person name="Pepin K.H."/>
            <person name="Palsikar V.B."/>
            <person name="Mitreva M."/>
            <person name="Wilson R.K."/>
        </authorList>
    </citation>
    <scope>NUCLEOTIDE SEQUENCE [LARGE SCALE GENOMIC DNA]</scope>
    <source>
        <strain evidence="2 3">ATCC 15930</strain>
    </source>
</reference>
<dbReference type="InterPro" id="IPR056083">
    <property type="entry name" value="DUF7666"/>
</dbReference>
<accession>A0A069QG33</accession>
<dbReference type="AlphaFoldDB" id="A0A069QG33"/>